<dbReference type="EMBL" id="FQVK01000020">
    <property type="protein sequence ID" value="SHF17970.1"/>
    <property type="molecule type" value="Genomic_DNA"/>
</dbReference>
<gene>
    <name evidence="25" type="ORF">SAMN05444279_12025</name>
</gene>
<feature type="domain" description="Mur ligase C-terminal" evidence="23">
    <location>
        <begin position="298"/>
        <end position="412"/>
    </location>
</feature>
<dbReference type="AlphaFoldDB" id="A0A1M4ZIT1"/>
<dbReference type="PANTHER" id="PTHR11136:SF0">
    <property type="entry name" value="DIHYDROFOLATE SYNTHETASE-RELATED"/>
    <property type="match status" value="1"/>
</dbReference>
<dbReference type="SUPFAM" id="SSF53244">
    <property type="entry name" value="MurD-like peptide ligases, peptide-binding domain"/>
    <property type="match status" value="1"/>
</dbReference>
<proteinExistence type="inferred from homology"/>
<dbReference type="NCBIfam" id="TIGR01499">
    <property type="entry name" value="folC"/>
    <property type="match status" value="1"/>
</dbReference>
<comment type="catalytic activity">
    <reaction evidence="18">
        <text>(6S)-5,6,7,8-tetrahydrofolyl-(gamma-L-Glu)(n) + L-glutamate + ATP = (6S)-5,6,7,8-tetrahydrofolyl-(gamma-L-Glu)(n+1) + ADP + phosphate + H(+)</text>
        <dbReference type="Rhea" id="RHEA:10580"/>
        <dbReference type="Rhea" id="RHEA-COMP:14738"/>
        <dbReference type="Rhea" id="RHEA-COMP:14740"/>
        <dbReference type="ChEBI" id="CHEBI:15378"/>
        <dbReference type="ChEBI" id="CHEBI:29985"/>
        <dbReference type="ChEBI" id="CHEBI:30616"/>
        <dbReference type="ChEBI" id="CHEBI:43474"/>
        <dbReference type="ChEBI" id="CHEBI:141005"/>
        <dbReference type="ChEBI" id="CHEBI:456216"/>
        <dbReference type="EC" id="6.3.2.17"/>
    </reaction>
</comment>
<evidence type="ECO:0000256" key="11">
    <source>
        <dbReference type="ARBA" id="ARBA00022741"/>
    </source>
</evidence>
<dbReference type="InterPro" id="IPR036565">
    <property type="entry name" value="Mur-like_cat_sf"/>
</dbReference>
<evidence type="ECO:0000256" key="1">
    <source>
        <dbReference type="ARBA" id="ARBA00001946"/>
    </source>
</evidence>
<comment type="similarity">
    <text evidence="5 22">Belongs to the folylpolyglutamate synthase family.</text>
</comment>
<evidence type="ECO:0000313" key="25">
    <source>
        <dbReference type="EMBL" id="SHF17970.1"/>
    </source>
</evidence>
<dbReference type="InterPro" id="IPR013221">
    <property type="entry name" value="Mur_ligase_cen"/>
</dbReference>
<dbReference type="EC" id="6.3.2.12" evidence="6"/>
<comment type="catalytic activity">
    <reaction evidence="20">
        <text>(6R)-5,10-methylenetetrahydrofolyl-(gamma-L-Glu)(n) + L-glutamate + ATP = (6R)-5,10-methylenetetrahydrofolyl-(gamma-L-Glu)(n+1) + ADP + phosphate + H(+)</text>
        <dbReference type="Rhea" id="RHEA:51912"/>
        <dbReference type="Rhea" id="RHEA-COMP:13257"/>
        <dbReference type="Rhea" id="RHEA-COMP:13258"/>
        <dbReference type="ChEBI" id="CHEBI:15378"/>
        <dbReference type="ChEBI" id="CHEBI:29985"/>
        <dbReference type="ChEBI" id="CHEBI:30616"/>
        <dbReference type="ChEBI" id="CHEBI:43474"/>
        <dbReference type="ChEBI" id="CHEBI:136572"/>
        <dbReference type="ChEBI" id="CHEBI:456216"/>
        <dbReference type="EC" id="6.3.2.17"/>
    </reaction>
</comment>
<dbReference type="SUPFAM" id="SSF53623">
    <property type="entry name" value="MurD-like peptide ligases, catalytic domain"/>
    <property type="match status" value="1"/>
</dbReference>
<dbReference type="PROSITE" id="PS01012">
    <property type="entry name" value="FOLYLPOLYGLU_SYNT_2"/>
    <property type="match status" value="1"/>
</dbReference>
<dbReference type="FunFam" id="3.40.1190.10:FF:000011">
    <property type="entry name" value="Folylpolyglutamate synthase/dihydrofolate synthase"/>
    <property type="match status" value="1"/>
</dbReference>
<dbReference type="GO" id="GO:0005737">
    <property type="term" value="C:cytoplasm"/>
    <property type="evidence" value="ECO:0007669"/>
    <property type="project" value="TreeGrafter"/>
</dbReference>
<evidence type="ECO:0000256" key="22">
    <source>
        <dbReference type="PIRNR" id="PIRNR001563"/>
    </source>
</evidence>
<keyword evidence="11 22" id="KW-0547">Nucleotide-binding</keyword>
<organism evidence="25 26">
    <name type="scientific">Ruegeria intermedia</name>
    <dbReference type="NCBI Taxonomy" id="996115"/>
    <lineage>
        <taxon>Bacteria</taxon>
        <taxon>Pseudomonadati</taxon>
        <taxon>Pseudomonadota</taxon>
        <taxon>Alphaproteobacteria</taxon>
        <taxon>Rhodobacterales</taxon>
        <taxon>Roseobacteraceae</taxon>
        <taxon>Ruegeria</taxon>
    </lineage>
</organism>
<name>A0A1M4ZIT1_9RHOB</name>
<dbReference type="PANTHER" id="PTHR11136">
    <property type="entry name" value="FOLYLPOLYGLUTAMATE SYNTHASE-RELATED"/>
    <property type="match status" value="1"/>
</dbReference>
<evidence type="ECO:0000256" key="13">
    <source>
        <dbReference type="ARBA" id="ARBA00022842"/>
    </source>
</evidence>
<evidence type="ECO:0000256" key="7">
    <source>
        <dbReference type="ARBA" id="ARBA00013025"/>
    </source>
</evidence>
<keyword evidence="26" id="KW-1185">Reference proteome</keyword>
<evidence type="ECO:0000256" key="16">
    <source>
        <dbReference type="ARBA" id="ARBA00030592"/>
    </source>
</evidence>
<evidence type="ECO:0000256" key="15">
    <source>
        <dbReference type="ARBA" id="ARBA00030048"/>
    </source>
</evidence>
<dbReference type="InterPro" id="IPR004101">
    <property type="entry name" value="Mur_ligase_C"/>
</dbReference>
<protein>
    <recommendedName>
        <fullName evidence="8">Dihydrofolate synthase/folylpolyglutamate synthase</fullName>
        <ecNumber evidence="6">6.3.2.12</ecNumber>
        <ecNumber evidence="7">6.3.2.17</ecNumber>
    </recommendedName>
    <alternativeName>
        <fullName evidence="17">Folylpoly-gamma-glutamate synthetase-dihydrofolate synthetase</fullName>
    </alternativeName>
    <alternativeName>
        <fullName evidence="15">Folylpolyglutamate synthetase</fullName>
    </alternativeName>
    <alternativeName>
        <fullName evidence="16">Tetrahydrofolylpolyglutamate synthase</fullName>
    </alternativeName>
</protein>
<keyword evidence="12 22" id="KW-0067">ATP-binding</keyword>
<comment type="function">
    <text evidence="2">Functions in two distinct reactions of the de novo folate biosynthetic pathway. Catalyzes the addition of a glutamate residue to dihydropteroate (7,8-dihydropteroate or H2Pte) to form dihydrofolate (7,8-dihydrofolate monoglutamate or H2Pte-Glu). Also catalyzes successive additions of L-glutamate to tetrahydrofolate or 10-formyltetrahydrofolate or 5,10-methylenetetrahydrofolate, leading to folylpolyglutamate derivatives.</text>
</comment>
<dbReference type="Pfam" id="PF08245">
    <property type="entry name" value="Mur_ligase_M"/>
    <property type="match status" value="1"/>
</dbReference>
<evidence type="ECO:0000256" key="19">
    <source>
        <dbReference type="ARBA" id="ARBA00047808"/>
    </source>
</evidence>
<evidence type="ECO:0000256" key="9">
    <source>
        <dbReference type="ARBA" id="ARBA00022598"/>
    </source>
</evidence>
<dbReference type="GO" id="GO:0046872">
    <property type="term" value="F:metal ion binding"/>
    <property type="evidence" value="ECO:0007669"/>
    <property type="project" value="UniProtKB-KW"/>
</dbReference>
<dbReference type="GO" id="GO:0005524">
    <property type="term" value="F:ATP binding"/>
    <property type="evidence" value="ECO:0007669"/>
    <property type="project" value="UniProtKB-KW"/>
</dbReference>
<comment type="pathway">
    <text evidence="4">Cofactor biosynthesis; tetrahydrofolylpolyglutamate biosynthesis.</text>
</comment>
<evidence type="ECO:0000259" key="24">
    <source>
        <dbReference type="Pfam" id="PF08245"/>
    </source>
</evidence>
<evidence type="ECO:0000256" key="17">
    <source>
        <dbReference type="ARBA" id="ARBA00032510"/>
    </source>
</evidence>
<dbReference type="UniPathway" id="UPA00077">
    <property type="reaction ID" value="UER00157"/>
</dbReference>
<evidence type="ECO:0000313" key="26">
    <source>
        <dbReference type="Proteomes" id="UP000325134"/>
    </source>
</evidence>
<dbReference type="GO" id="GO:0046654">
    <property type="term" value="P:tetrahydrofolate biosynthetic process"/>
    <property type="evidence" value="ECO:0007669"/>
    <property type="project" value="UniProtKB-UniPathway"/>
</dbReference>
<feature type="domain" description="Mur ligase central" evidence="24">
    <location>
        <begin position="48"/>
        <end position="264"/>
    </location>
</feature>
<comment type="catalytic activity">
    <reaction evidence="19">
        <text>10-formyltetrahydrofolyl-(gamma-L-Glu)(n) + L-glutamate + ATP = 10-formyltetrahydrofolyl-(gamma-L-Glu)(n+1) + ADP + phosphate + H(+)</text>
        <dbReference type="Rhea" id="RHEA:51904"/>
        <dbReference type="Rhea" id="RHEA-COMP:13088"/>
        <dbReference type="Rhea" id="RHEA-COMP:14300"/>
        <dbReference type="ChEBI" id="CHEBI:15378"/>
        <dbReference type="ChEBI" id="CHEBI:29985"/>
        <dbReference type="ChEBI" id="CHEBI:30616"/>
        <dbReference type="ChEBI" id="CHEBI:43474"/>
        <dbReference type="ChEBI" id="CHEBI:134413"/>
        <dbReference type="ChEBI" id="CHEBI:456216"/>
        <dbReference type="EC" id="6.3.2.17"/>
    </reaction>
</comment>
<dbReference type="Pfam" id="PF02875">
    <property type="entry name" value="Mur_ligase_C"/>
    <property type="match status" value="1"/>
</dbReference>
<evidence type="ECO:0000256" key="2">
    <source>
        <dbReference type="ARBA" id="ARBA00002714"/>
    </source>
</evidence>
<dbReference type="Proteomes" id="UP000325134">
    <property type="component" value="Unassembled WGS sequence"/>
</dbReference>
<comment type="cofactor">
    <cofactor evidence="1">
        <name>Mg(2+)</name>
        <dbReference type="ChEBI" id="CHEBI:18420"/>
    </cofactor>
</comment>
<keyword evidence="10" id="KW-0479">Metal-binding</keyword>
<evidence type="ECO:0000256" key="12">
    <source>
        <dbReference type="ARBA" id="ARBA00022840"/>
    </source>
</evidence>
<keyword evidence="9 22" id="KW-0436">Ligase</keyword>
<dbReference type="InterPro" id="IPR036615">
    <property type="entry name" value="Mur_ligase_C_dom_sf"/>
</dbReference>
<evidence type="ECO:0000256" key="3">
    <source>
        <dbReference type="ARBA" id="ARBA00004799"/>
    </source>
</evidence>
<dbReference type="OrthoDB" id="9809356at2"/>
<comment type="catalytic activity">
    <reaction evidence="21">
        <text>7,8-dihydropteroate + L-glutamate + ATP = 7,8-dihydrofolate + ADP + phosphate + H(+)</text>
        <dbReference type="Rhea" id="RHEA:23584"/>
        <dbReference type="ChEBI" id="CHEBI:15378"/>
        <dbReference type="ChEBI" id="CHEBI:17839"/>
        <dbReference type="ChEBI" id="CHEBI:29985"/>
        <dbReference type="ChEBI" id="CHEBI:30616"/>
        <dbReference type="ChEBI" id="CHEBI:43474"/>
        <dbReference type="ChEBI" id="CHEBI:57451"/>
        <dbReference type="ChEBI" id="CHEBI:456216"/>
        <dbReference type="EC" id="6.3.2.12"/>
    </reaction>
</comment>
<dbReference type="GO" id="GO:0046656">
    <property type="term" value="P:folic acid biosynthetic process"/>
    <property type="evidence" value="ECO:0007669"/>
    <property type="project" value="UniProtKB-KW"/>
</dbReference>
<dbReference type="Gene3D" id="3.90.190.20">
    <property type="entry name" value="Mur ligase, C-terminal domain"/>
    <property type="match status" value="1"/>
</dbReference>
<dbReference type="InterPro" id="IPR001645">
    <property type="entry name" value="Folylpolyglutamate_synth"/>
</dbReference>
<evidence type="ECO:0000256" key="10">
    <source>
        <dbReference type="ARBA" id="ARBA00022723"/>
    </source>
</evidence>
<evidence type="ECO:0000256" key="6">
    <source>
        <dbReference type="ARBA" id="ARBA00013023"/>
    </source>
</evidence>
<evidence type="ECO:0000256" key="14">
    <source>
        <dbReference type="ARBA" id="ARBA00022909"/>
    </source>
</evidence>
<evidence type="ECO:0000256" key="20">
    <source>
        <dbReference type="ARBA" id="ARBA00049035"/>
    </source>
</evidence>
<sequence>MTAPTSDVILDRMMALHPKIIDLTLDRVWRLLKALGNPQDKLPPVIHIAGTNGKGSTQAMIRAGLEGAGLTAHAYTSPHLARFHERIRLAGKLISEPDLTAVLDECYTANGGENITYFEITTCAALLAFSRVSADYTLLEVGLGGRLDATNVVANPAVTVITPISIDHEQFLGNTLAKIAAEKAGIIKRGVPCIVGPQPDEAMEVIEATAARLGAPLLAYGQHWHIYEEHGRLIYQDENGLRDLPLPNLLGAHQVQNAGAALAVLRHLGLGDEAYEAAVTRAEWPARMQRLKTGPLVDQAPQAELWLDGGHNAAAGQALADVLAKLPPRPTHLICGMLNTKDVTGYLAPLAEKAGSLTAVSIPGEANTLPAEETAAAAKSVNLPATTADSVAEALAAITARDPQARVLICGSLYLAGNILRENG</sequence>
<evidence type="ECO:0000256" key="4">
    <source>
        <dbReference type="ARBA" id="ARBA00005150"/>
    </source>
</evidence>
<evidence type="ECO:0000256" key="5">
    <source>
        <dbReference type="ARBA" id="ARBA00008276"/>
    </source>
</evidence>
<dbReference type="GO" id="GO:0004326">
    <property type="term" value="F:tetrahydrofolylpolyglutamate synthase activity"/>
    <property type="evidence" value="ECO:0007669"/>
    <property type="project" value="UniProtKB-EC"/>
</dbReference>
<evidence type="ECO:0000256" key="21">
    <source>
        <dbReference type="ARBA" id="ARBA00049161"/>
    </source>
</evidence>
<dbReference type="GO" id="GO:0008841">
    <property type="term" value="F:dihydrofolate synthase activity"/>
    <property type="evidence" value="ECO:0007669"/>
    <property type="project" value="UniProtKB-EC"/>
</dbReference>
<dbReference type="Gene3D" id="3.40.1190.10">
    <property type="entry name" value="Mur-like, catalytic domain"/>
    <property type="match status" value="1"/>
</dbReference>
<dbReference type="PIRSF" id="PIRSF001563">
    <property type="entry name" value="Folylpolyglu_synth"/>
    <property type="match status" value="1"/>
</dbReference>
<evidence type="ECO:0000256" key="8">
    <source>
        <dbReference type="ARBA" id="ARBA00019357"/>
    </source>
</evidence>
<comment type="pathway">
    <text evidence="3">Cofactor biosynthesis; tetrahydrofolate biosynthesis; 7,8-dihydrofolate from 2-amino-4-hydroxy-6-hydroxymethyl-7,8-dihydropteridine diphosphate and 4-aminobenzoate: step 2/2.</text>
</comment>
<keyword evidence="13" id="KW-0460">Magnesium</keyword>
<keyword evidence="14" id="KW-0289">Folate biosynthesis</keyword>
<accession>A0A1M4ZIT1</accession>
<dbReference type="InterPro" id="IPR018109">
    <property type="entry name" value="Folylpolyglutamate_synth_CS"/>
</dbReference>
<evidence type="ECO:0000256" key="18">
    <source>
        <dbReference type="ARBA" id="ARBA00047493"/>
    </source>
</evidence>
<dbReference type="EC" id="6.3.2.17" evidence="7"/>
<dbReference type="RefSeq" id="WP_149776633.1">
    <property type="nucleotide sequence ID" value="NZ_FQVK01000020.1"/>
</dbReference>
<reference evidence="25 26" key="1">
    <citation type="submission" date="2016-11" db="EMBL/GenBank/DDBJ databases">
        <authorList>
            <person name="Varghese N."/>
            <person name="Submissions S."/>
        </authorList>
    </citation>
    <scope>NUCLEOTIDE SEQUENCE [LARGE SCALE GENOMIC DNA]</scope>
    <source>
        <strain evidence="25 26">DSM 29341</strain>
    </source>
</reference>
<evidence type="ECO:0000259" key="23">
    <source>
        <dbReference type="Pfam" id="PF02875"/>
    </source>
</evidence>